<keyword evidence="3" id="KW-1185">Reference proteome</keyword>
<feature type="region of interest" description="Disordered" evidence="1">
    <location>
        <begin position="207"/>
        <end position="272"/>
    </location>
</feature>
<gene>
    <name evidence="2" type="ORF">KC01_LOCUS1410</name>
</gene>
<reference evidence="2 3" key="1">
    <citation type="submission" date="2024-04" db="EMBL/GenBank/DDBJ databases">
        <authorList>
            <person name="Waldvogel A.-M."/>
            <person name="Schoenle A."/>
        </authorList>
    </citation>
    <scope>NUCLEOTIDE SEQUENCE [LARGE SCALE GENOMIC DNA]</scope>
</reference>
<dbReference type="PANTHER" id="PTHR12307">
    <property type="entry name" value="PROTEIN PHOSPHATASE 1 REGULATORY SUBUNIT"/>
    <property type="match status" value="1"/>
</dbReference>
<feature type="compositionally biased region" description="Polar residues" evidence="1">
    <location>
        <begin position="381"/>
        <end position="392"/>
    </location>
</feature>
<sequence>MALCIQPTELNRLNMETIDKVESMKGYNSSTDDDDEDEEPQPPPNIRRKVSFADAFGLNLVSVKEFDNADTADSDTSLSCEWEEVISTEDFYMCCLFTVPATPEELERKVQMQMLELESIELLPKTTTLRGIVRVLNKVKENESPVQDESCDCKSKKSCLKVNRRESAEEQIKDTLNAATHDTECTRKTDMSDQTCRAKSSLHLEENTNTVESIKSRHRAVRSARALDPCPQRTYPHDSHQRQKGSQPISSAHCNSSGPLRQSNKAQTKNMQVHTYHQIPTLDWSGNDDVDKLWTERPKITMSESPVVDAAAVYNMWETFANGIEGTIEPSVFDAWQVFLNSPGFVTQSDVSASCQPMSPSNDENTLAQHEPSKQVHVGQDTPNLAAPSSSARHPLPDTAGTSPVALNSKTQEKPGADLAYVTGQFGDDNTDAHDAPQRSDTNSATETPQVFGVSGAKPVSKGSDDRPSECREHEIWEREGAGIMGEIVSIGQVDEKSAETKSTSYTLEEINVKEDESELAHGELLNVLLDIQVEEQSFYSEMGQKENLNHTTELPSGVSAC</sequence>
<feature type="compositionally biased region" description="Acidic residues" evidence="1">
    <location>
        <begin position="31"/>
        <end position="40"/>
    </location>
</feature>
<dbReference type="Proteomes" id="UP001497482">
    <property type="component" value="Chromosome 1"/>
</dbReference>
<feature type="compositionally biased region" description="Polar residues" evidence="1">
    <location>
        <begin position="349"/>
        <end position="368"/>
    </location>
</feature>
<dbReference type="InterPro" id="IPR050782">
    <property type="entry name" value="PP1_regulatory_subunit_3"/>
</dbReference>
<name>A0AAV2IUG1_KNICA</name>
<organism evidence="2 3">
    <name type="scientific">Knipowitschia caucasica</name>
    <name type="common">Caucasian dwarf goby</name>
    <name type="synonym">Pomatoschistus caucasicus</name>
    <dbReference type="NCBI Taxonomy" id="637954"/>
    <lineage>
        <taxon>Eukaryota</taxon>
        <taxon>Metazoa</taxon>
        <taxon>Chordata</taxon>
        <taxon>Craniata</taxon>
        <taxon>Vertebrata</taxon>
        <taxon>Euteleostomi</taxon>
        <taxon>Actinopterygii</taxon>
        <taxon>Neopterygii</taxon>
        <taxon>Teleostei</taxon>
        <taxon>Neoteleostei</taxon>
        <taxon>Acanthomorphata</taxon>
        <taxon>Gobiaria</taxon>
        <taxon>Gobiiformes</taxon>
        <taxon>Gobioidei</taxon>
        <taxon>Gobiidae</taxon>
        <taxon>Gobiinae</taxon>
        <taxon>Knipowitschia</taxon>
    </lineage>
</organism>
<evidence type="ECO:0000256" key="1">
    <source>
        <dbReference type="SAM" id="MobiDB-lite"/>
    </source>
</evidence>
<dbReference type="AlphaFoldDB" id="A0AAV2IUG1"/>
<dbReference type="GO" id="GO:0008157">
    <property type="term" value="F:protein phosphatase 1 binding"/>
    <property type="evidence" value="ECO:0007669"/>
    <property type="project" value="TreeGrafter"/>
</dbReference>
<dbReference type="GO" id="GO:2001069">
    <property type="term" value="F:glycogen binding"/>
    <property type="evidence" value="ECO:0007669"/>
    <property type="project" value="TreeGrafter"/>
</dbReference>
<evidence type="ECO:0000313" key="3">
    <source>
        <dbReference type="Proteomes" id="UP001497482"/>
    </source>
</evidence>
<accession>A0AAV2IUG1</accession>
<feature type="compositionally biased region" description="Polar residues" evidence="1">
    <location>
        <begin position="244"/>
        <end position="272"/>
    </location>
</feature>
<protein>
    <submittedName>
        <fullName evidence="2">Uncharacterized protein</fullName>
    </submittedName>
</protein>
<proteinExistence type="predicted"/>
<feature type="compositionally biased region" description="Polar residues" evidence="1">
    <location>
        <begin position="439"/>
        <end position="449"/>
    </location>
</feature>
<dbReference type="PANTHER" id="PTHR12307:SF2">
    <property type="entry name" value="PROTEIN PHOSPHATASE 1 REGULATORY SUBUNIT 3A"/>
    <property type="match status" value="1"/>
</dbReference>
<feature type="region of interest" description="Disordered" evidence="1">
    <location>
        <begin position="349"/>
        <end position="470"/>
    </location>
</feature>
<dbReference type="GO" id="GO:0005979">
    <property type="term" value="P:regulation of glycogen biosynthetic process"/>
    <property type="evidence" value="ECO:0007669"/>
    <property type="project" value="TreeGrafter"/>
</dbReference>
<feature type="region of interest" description="Disordered" evidence="1">
    <location>
        <begin position="22"/>
        <end position="47"/>
    </location>
</feature>
<dbReference type="EMBL" id="OZ035823">
    <property type="protein sequence ID" value="CAL1568876.1"/>
    <property type="molecule type" value="Genomic_DNA"/>
</dbReference>
<feature type="compositionally biased region" description="Polar residues" evidence="1">
    <location>
        <begin position="400"/>
        <end position="410"/>
    </location>
</feature>
<evidence type="ECO:0000313" key="2">
    <source>
        <dbReference type="EMBL" id="CAL1568876.1"/>
    </source>
</evidence>
<dbReference type="GO" id="GO:0000164">
    <property type="term" value="C:protein phosphatase type 1 complex"/>
    <property type="evidence" value="ECO:0007669"/>
    <property type="project" value="TreeGrafter"/>
</dbReference>